<dbReference type="AlphaFoldDB" id="A0A2T5EKE9"/>
<accession>A0A2T5EKE9</accession>
<gene>
    <name evidence="2" type="ORF">CWO07_23905</name>
</gene>
<dbReference type="GO" id="GO:0006313">
    <property type="term" value="P:DNA transposition"/>
    <property type="evidence" value="ECO:0007669"/>
    <property type="project" value="InterPro"/>
</dbReference>
<organism evidence="2 3">
    <name type="scientific">Vibrio splendidus</name>
    <dbReference type="NCBI Taxonomy" id="29497"/>
    <lineage>
        <taxon>Bacteria</taxon>
        <taxon>Pseudomonadati</taxon>
        <taxon>Pseudomonadota</taxon>
        <taxon>Gammaproteobacteria</taxon>
        <taxon>Vibrionales</taxon>
        <taxon>Vibrionaceae</taxon>
        <taxon>Vibrio</taxon>
    </lineage>
</organism>
<feature type="domain" description="InsA N-terminal zinc ribbon" evidence="1">
    <location>
        <begin position="46"/>
        <end position="73"/>
    </location>
</feature>
<evidence type="ECO:0000313" key="2">
    <source>
        <dbReference type="EMBL" id="PTP20964.1"/>
    </source>
</evidence>
<dbReference type="InterPro" id="IPR003220">
    <property type="entry name" value="InsA_N_dom_Znf"/>
</dbReference>
<sequence length="123" mass="14240">MKNMTLGSIQQLIPQLNYSDTKRLSHIVKNKLSSDVVAESEDSVCECPFCQSLDFIKHGTTYKGLQRYRCKQCEATFTSLTNTPLYRMQKRDKWLDYAEMMWDGTPLRTIAARLGNTLRTAFF</sequence>
<protein>
    <recommendedName>
        <fullName evidence="1">InsA N-terminal zinc ribbon domain-containing protein</fullName>
    </recommendedName>
</protein>
<comment type="caution">
    <text evidence="2">The sequence shown here is derived from an EMBL/GenBank/DDBJ whole genome shotgun (WGS) entry which is preliminary data.</text>
</comment>
<dbReference type="Pfam" id="PF03811">
    <property type="entry name" value="Zn_ribbon_InsA"/>
    <property type="match status" value="1"/>
</dbReference>
<dbReference type="EMBL" id="PIFK01000082">
    <property type="protein sequence ID" value="PTP20964.1"/>
    <property type="molecule type" value="Genomic_DNA"/>
</dbReference>
<evidence type="ECO:0000259" key="1">
    <source>
        <dbReference type="Pfam" id="PF03811"/>
    </source>
</evidence>
<dbReference type="RefSeq" id="WP_017090490.1">
    <property type="nucleotide sequence ID" value="NZ_PIFK01000082.1"/>
</dbReference>
<dbReference type="Proteomes" id="UP000244197">
    <property type="component" value="Unassembled WGS sequence"/>
</dbReference>
<reference evidence="2 3" key="1">
    <citation type="submission" date="2017-11" db="EMBL/GenBank/DDBJ databases">
        <title>Population delineation of vibrios coincides with oyster pathogenicity.</title>
        <authorList>
            <person name="Bruto M."/>
            <person name="Labreuche Y."/>
            <person name="James A."/>
            <person name="Piel D."/>
            <person name="Chenivesse S."/>
            <person name="Petton B."/>
            <person name="Polz M.F."/>
            <person name="Le Roux F."/>
        </authorList>
    </citation>
    <scope>NUCLEOTIDE SEQUENCE [LARGE SCALE GENOMIC DNA]</scope>
    <source>
        <strain evidence="2 3">FF_144</strain>
    </source>
</reference>
<name>A0A2T5EKE9_VIBSP</name>
<proteinExistence type="predicted"/>
<evidence type="ECO:0000313" key="3">
    <source>
        <dbReference type="Proteomes" id="UP000244197"/>
    </source>
</evidence>